<dbReference type="PANTHER" id="PTHR32439">
    <property type="entry name" value="FERREDOXIN--NITRITE REDUCTASE, CHLOROPLASTIC"/>
    <property type="match status" value="1"/>
</dbReference>
<evidence type="ECO:0000256" key="6">
    <source>
        <dbReference type="ARBA" id="ARBA00022723"/>
    </source>
</evidence>
<evidence type="ECO:0000259" key="14">
    <source>
        <dbReference type="Pfam" id="PF01077"/>
    </source>
</evidence>
<keyword evidence="6" id="KW-0479">Metal-binding</keyword>
<comment type="cofactor">
    <cofactor evidence="1">
        <name>siroheme</name>
        <dbReference type="ChEBI" id="CHEBI:60052"/>
    </cofactor>
</comment>
<dbReference type="Pfam" id="PF03460">
    <property type="entry name" value="NIR_SIR_ferr"/>
    <property type="match status" value="2"/>
</dbReference>
<feature type="signal peptide" evidence="13">
    <location>
        <begin position="1"/>
        <end position="18"/>
    </location>
</feature>
<comment type="similarity">
    <text evidence="3">Belongs to the nitrite and sulfite reductase 4Fe-4S domain family.</text>
</comment>
<dbReference type="PROSITE" id="PS00365">
    <property type="entry name" value="NIR_SIR"/>
    <property type="match status" value="1"/>
</dbReference>
<dbReference type="GO" id="GO:0020037">
    <property type="term" value="F:heme binding"/>
    <property type="evidence" value="ECO:0007669"/>
    <property type="project" value="InterPro"/>
</dbReference>
<evidence type="ECO:0000256" key="12">
    <source>
        <dbReference type="ARBA" id="ARBA00048538"/>
    </source>
</evidence>
<evidence type="ECO:0000313" key="16">
    <source>
        <dbReference type="EMBL" id="AAP79144.1"/>
    </source>
</evidence>
<dbReference type="InterPro" id="IPR005117">
    <property type="entry name" value="NiRdtase/SiRdtase_haem-b_fer"/>
</dbReference>
<feature type="domain" description="Nitrite/sulphite reductase 4Fe-4S" evidence="14">
    <location>
        <begin position="235"/>
        <end position="392"/>
    </location>
</feature>
<dbReference type="GO" id="GO:0051539">
    <property type="term" value="F:4 iron, 4 sulfur cluster binding"/>
    <property type="evidence" value="ECO:0007669"/>
    <property type="project" value="UniProtKB-KW"/>
</dbReference>
<evidence type="ECO:0000256" key="13">
    <source>
        <dbReference type="SAM" id="SignalP"/>
    </source>
</evidence>
<dbReference type="GO" id="GO:0048307">
    <property type="term" value="F:ferredoxin-nitrite reductase activity"/>
    <property type="evidence" value="ECO:0007669"/>
    <property type="project" value="UniProtKB-EC"/>
</dbReference>
<keyword evidence="5" id="KW-0349">Heme</keyword>
<evidence type="ECO:0000256" key="8">
    <source>
        <dbReference type="ARBA" id="ARBA00023004"/>
    </source>
</evidence>
<dbReference type="SUPFAM" id="SSF55124">
    <property type="entry name" value="Nitrite/Sulfite reductase N-terminal domain-like"/>
    <property type="match status" value="2"/>
</dbReference>
<evidence type="ECO:0000259" key="15">
    <source>
        <dbReference type="Pfam" id="PF03460"/>
    </source>
</evidence>
<dbReference type="NCBIfam" id="NF007125">
    <property type="entry name" value="PRK09566.1"/>
    <property type="match status" value="1"/>
</dbReference>
<dbReference type="Gene3D" id="3.30.413.10">
    <property type="entry name" value="Sulfite Reductase Hemoprotein, domain 1"/>
    <property type="match status" value="2"/>
</dbReference>
<comment type="catalytic activity">
    <reaction evidence="12">
        <text>6 oxidized [2Fe-2S]-[ferredoxin] + NH4(+) + 2 H2O = nitrite + 6 reduced [2Fe-2S]-[ferredoxin] + 8 H(+)</text>
        <dbReference type="Rhea" id="RHEA:18041"/>
        <dbReference type="Rhea" id="RHEA-COMP:10000"/>
        <dbReference type="Rhea" id="RHEA-COMP:10001"/>
        <dbReference type="ChEBI" id="CHEBI:15377"/>
        <dbReference type="ChEBI" id="CHEBI:15378"/>
        <dbReference type="ChEBI" id="CHEBI:16301"/>
        <dbReference type="ChEBI" id="CHEBI:28938"/>
        <dbReference type="ChEBI" id="CHEBI:33737"/>
        <dbReference type="ChEBI" id="CHEBI:33738"/>
        <dbReference type="EC" id="1.7.7.1"/>
    </reaction>
</comment>
<proteinExistence type="evidence at transcript level"/>
<dbReference type="Gene3D" id="3.90.480.20">
    <property type="match status" value="1"/>
</dbReference>
<dbReference type="EC" id="1.7.7.1" evidence="10"/>
<dbReference type="PANTHER" id="PTHR32439:SF0">
    <property type="entry name" value="FERREDOXIN--NITRITE REDUCTASE, CHLOROPLASTIC"/>
    <property type="match status" value="1"/>
</dbReference>
<dbReference type="InterPro" id="IPR006067">
    <property type="entry name" value="NO2/SO3_Rdtase_4Fe4S_dom"/>
</dbReference>
<organism evidence="16">
    <name type="scientific">Bigelowiella natans</name>
    <name type="common">Pedinomonas minutissima</name>
    <name type="synonym">Chlorarachnion sp. (strain CCMP621)</name>
    <dbReference type="NCBI Taxonomy" id="227086"/>
    <lineage>
        <taxon>Eukaryota</taxon>
        <taxon>Sar</taxon>
        <taxon>Rhizaria</taxon>
        <taxon>Cercozoa</taxon>
        <taxon>Chlorarachniophyceae</taxon>
        <taxon>Bigelowiella</taxon>
    </lineage>
</organism>
<evidence type="ECO:0000256" key="7">
    <source>
        <dbReference type="ARBA" id="ARBA00023002"/>
    </source>
</evidence>
<name>Q7XYQ0_BIGNA</name>
<accession>Q7XYQ0</accession>
<evidence type="ECO:0000256" key="5">
    <source>
        <dbReference type="ARBA" id="ARBA00022617"/>
    </source>
</evidence>
<feature type="chain" id="PRO_5004294091" description="Ferredoxin--nitrite reductase, chloroplastic" evidence="13">
    <location>
        <begin position="19"/>
        <end position="647"/>
    </location>
</feature>
<dbReference type="SUPFAM" id="SSF56014">
    <property type="entry name" value="Nitrite and sulphite reductase 4Fe-4S domain-like"/>
    <property type="match status" value="2"/>
</dbReference>
<evidence type="ECO:0000256" key="4">
    <source>
        <dbReference type="ARBA" id="ARBA00022485"/>
    </source>
</evidence>
<dbReference type="InterPro" id="IPR006066">
    <property type="entry name" value="NO2/SO3_Rdtase_FeS/sirohaem_BS"/>
</dbReference>
<comment type="pathway">
    <text evidence="2">Nitrogen metabolism; nitrate reduction (assimilation).</text>
</comment>
<evidence type="ECO:0000256" key="1">
    <source>
        <dbReference type="ARBA" id="ARBA00001929"/>
    </source>
</evidence>
<keyword evidence="9" id="KW-0411">Iron-sulfur</keyword>
<keyword evidence="13" id="KW-0732">Signal</keyword>
<reference evidence="16" key="1">
    <citation type="journal article" date="2003" name="Proc. Natl. Acad. Sci. U.S.A.">
        <title>Lateral gene transfer and the evolution of plastid-targeted proteins in the secondary plastid-containing alga Bigelowiella natans.</title>
        <authorList>
            <person name="Archibald J.M."/>
            <person name="Rogers M.B."/>
            <person name="Toop M."/>
            <person name="Ishida K."/>
            <person name="Keeling P.J."/>
        </authorList>
    </citation>
    <scope>NUCLEOTIDE SEQUENCE</scope>
    <source>
        <strain evidence="16">CCMP 621</strain>
    </source>
</reference>
<protein>
    <recommendedName>
        <fullName evidence="11">Ferredoxin--nitrite reductase, chloroplastic</fullName>
        <ecNumber evidence="10">1.7.7.1</ecNumber>
    </recommendedName>
</protein>
<evidence type="ECO:0000256" key="9">
    <source>
        <dbReference type="ARBA" id="ARBA00023014"/>
    </source>
</evidence>
<evidence type="ECO:0000256" key="3">
    <source>
        <dbReference type="ARBA" id="ARBA00010429"/>
    </source>
</evidence>
<evidence type="ECO:0000256" key="2">
    <source>
        <dbReference type="ARBA" id="ARBA00005096"/>
    </source>
</evidence>
<dbReference type="InterPro" id="IPR051329">
    <property type="entry name" value="NIR_SIR_4Fe-4S"/>
</dbReference>
<dbReference type="InterPro" id="IPR045854">
    <property type="entry name" value="NO2/SO3_Rdtase_4Fe4S_sf"/>
</dbReference>
<keyword evidence="7" id="KW-0560">Oxidoreductase</keyword>
<dbReference type="Pfam" id="PF01077">
    <property type="entry name" value="NIR_SIR"/>
    <property type="match status" value="2"/>
</dbReference>
<dbReference type="EMBL" id="AY267630">
    <property type="protein sequence ID" value="AAP79144.1"/>
    <property type="molecule type" value="mRNA"/>
</dbReference>
<evidence type="ECO:0000256" key="11">
    <source>
        <dbReference type="ARBA" id="ARBA00040459"/>
    </source>
</evidence>
<keyword evidence="4" id="KW-0004">4Fe-4S</keyword>
<feature type="domain" description="Nitrite/sulphite reductase 4Fe-4S" evidence="14">
    <location>
        <begin position="518"/>
        <end position="638"/>
    </location>
</feature>
<feature type="domain" description="Nitrite/Sulfite reductase ferredoxin-like" evidence="15">
    <location>
        <begin position="434"/>
        <end position="498"/>
    </location>
</feature>
<dbReference type="AlphaFoldDB" id="Q7XYQ0"/>
<evidence type="ECO:0000256" key="10">
    <source>
        <dbReference type="ARBA" id="ARBA00038893"/>
    </source>
</evidence>
<keyword evidence="8" id="KW-0408">Iron</keyword>
<dbReference type="PRINTS" id="PR00397">
    <property type="entry name" value="SIROHAEM"/>
</dbReference>
<dbReference type="GO" id="GO:0046872">
    <property type="term" value="F:metal ion binding"/>
    <property type="evidence" value="ECO:0007669"/>
    <property type="project" value="UniProtKB-KW"/>
</dbReference>
<feature type="domain" description="Nitrite/Sulfite reductase ferredoxin-like" evidence="15">
    <location>
        <begin position="158"/>
        <end position="224"/>
    </location>
</feature>
<sequence>MLRLLLLSAICTAIPVNAAIRRTSLSGVSRSTTPHRSTKEFGRKKRMLRLSKFTTTATAGFTESSYDDDNGYKKASERRFGDSDWPQYGTKYLPKQTIERAERGNKIEKLKLEKCGSAAFEEVHEFAAAIREGTTTWEDLDIDDADVRLKWAGLFHRRKRTPGRFMMRLKVPNGLLTSDHMRFFADTVGIYPADVGVIDITTRQNIQLRGIELQDMTELIDGLQMRGLSNVQSGMDNVRNLVGSPIAGIDPEELVDTRDIAKDIDAMITNDGKGNPKLANLPRKFNIAVSGSRDDFAHTSINDIGLRPCPNKESGEMGFNVIVGGYFSIKRVMESIPMDIWIKAEDAARFCEAVLLYFRDNGSRGDRQKARLIWLIEDMGMEGFRQAISDKYDEMFPKKKGGAAIPAQPEPWAVAAGTNTPTQPHKKRDILRVHSQKQEGLSWVGINVPAGRILPDEAMALADIADKYSQGEIRLTVEQNVIFPNVNNTKVSELLQEPLFNIGHYFIPKTDKDFPLSRGLVSCTGSQFCGVALIETKNRAIELSKRLEEELKVDMPVRIHWTGCPNSCGQAQVADIGLMGGPARVEKEIDGKVKKVAVEGVNIFLGGKVGEDPFLGEVYKKGVPADYKYLIPIMKDILKEKFGAMEK</sequence>
<dbReference type="InterPro" id="IPR036136">
    <property type="entry name" value="Nit/Sulf_reduc_fer-like_dom_sf"/>
</dbReference>